<keyword evidence="3" id="KW-0862">Zinc</keyword>
<dbReference type="InterPro" id="IPR007527">
    <property type="entry name" value="Znf_SWIM"/>
</dbReference>
<dbReference type="Pfam" id="PF10551">
    <property type="entry name" value="MULE"/>
    <property type="match status" value="1"/>
</dbReference>
<reference evidence="8" key="5">
    <citation type="journal article" date="2021" name="G3 (Bethesda)">
        <title>Aegilops tauschii genome assembly Aet v5.0 features greater sequence contiguity and improved annotation.</title>
        <authorList>
            <person name="Wang L."/>
            <person name="Zhu T."/>
            <person name="Rodriguez J.C."/>
            <person name="Deal K.R."/>
            <person name="Dubcovsky J."/>
            <person name="McGuire P.E."/>
            <person name="Lux T."/>
            <person name="Spannagl M."/>
            <person name="Mayer K.F.X."/>
            <person name="Baldrich P."/>
            <person name="Meyers B.C."/>
            <person name="Huo N."/>
            <person name="Gu Y.Q."/>
            <person name="Zhou H."/>
            <person name="Devos K.M."/>
            <person name="Bennetzen J.L."/>
            <person name="Unver T."/>
            <person name="Budak H."/>
            <person name="Gulick P.J."/>
            <person name="Galiba G."/>
            <person name="Kalapos B."/>
            <person name="Nelson D.R."/>
            <person name="Li P."/>
            <person name="You F.M."/>
            <person name="Luo M.C."/>
            <person name="Dvorak J."/>
        </authorList>
    </citation>
    <scope>NUCLEOTIDE SEQUENCE [LARGE SCALE GENOMIC DNA]</scope>
    <source>
        <strain evidence="8">cv. AL8/78</strain>
    </source>
</reference>
<dbReference type="PANTHER" id="PTHR31973:SF187">
    <property type="entry name" value="MUTATOR TRANSPOSASE MUDRA PROTEIN"/>
    <property type="match status" value="1"/>
</dbReference>
<dbReference type="STRING" id="200361.A0A452XN59"/>
<dbReference type="GO" id="GO:0008270">
    <property type="term" value="F:zinc ion binding"/>
    <property type="evidence" value="ECO:0007669"/>
    <property type="project" value="UniProtKB-KW"/>
</dbReference>
<reference evidence="9" key="1">
    <citation type="journal article" date="2014" name="Science">
        <title>Ancient hybridizations among the ancestral genomes of bread wheat.</title>
        <authorList>
            <consortium name="International Wheat Genome Sequencing Consortium,"/>
            <person name="Marcussen T."/>
            <person name="Sandve S.R."/>
            <person name="Heier L."/>
            <person name="Spannagl M."/>
            <person name="Pfeifer M."/>
            <person name="Jakobsen K.S."/>
            <person name="Wulff B.B."/>
            <person name="Steuernagel B."/>
            <person name="Mayer K.F."/>
            <person name="Olsen O.A."/>
        </authorList>
    </citation>
    <scope>NUCLEOTIDE SEQUENCE [LARGE SCALE GENOMIC DNA]</scope>
    <source>
        <strain evidence="9">cv. AL8/78</strain>
    </source>
</reference>
<dbReference type="Gramene" id="AET1Gv20074200.1">
    <property type="protein sequence ID" value="AET1Gv20074200.1"/>
    <property type="gene ID" value="AET1Gv20074200"/>
</dbReference>
<accession>A0A452XN59</accession>
<dbReference type="PANTHER" id="PTHR31973">
    <property type="entry name" value="POLYPROTEIN, PUTATIVE-RELATED"/>
    <property type="match status" value="1"/>
</dbReference>
<dbReference type="AlphaFoldDB" id="A0A452XN59"/>
<dbReference type="OMA" id="ANHYKER"/>
<dbReference type="SMART" id="SM00343">
    <property type="entry name" value="ZnF_C2HC"/>
    <property type="match status" value="1"/>
</dbReference>
<dbReference type="SMART" id="SM00575">
    <property type="entry name" value="ZnF_PMZ"/>
    <property type="match status" value="1"/>
</dbReference>
<evidence type="ECO:0000259" key="7">
    <source>
        <dbReference type="PROSITE" id="PS50966"/>
    </source>
</evidence>
<feature type="compositionally biased region" description="Basic residues" evidence="5">
    <location>
        <begin position="482"/>
        <end position="492"/>
    </location>
</feature>
<dbReference type="InterPro" id="IPR018289">
    <property type="entry name" value="MULE_transposase_dom"/>
</dbReference>
<reference evidence="8" key="3">
    <citation type="journal article" date="2017" name="Nature">
        <title>Genome sequence of the progenitor of the wheat D genome Aegilops tauschii.</title>
        <authorList>
            <person name="Luo M.C."/>
            <person name="Gu Y.Q."/>
            <person name="Puiu D."/>
            <person name="Wang H."/>
            <person name="Twardziok S.O."/>
            <person name="Deal K.R."/>
            <person name="Huo N."/>
            <person name="Zhu T."/>
            <person name="Wang L."/>
            <person name="Wang Y."/>
            <person name="McGuire P.E."/>
            <person name="Liu S."/>
            <person name="Long H."/>
            <person name="Ramasamy R.K."/>
            <person name="Rodriguez J.C."/>
            <person name="Van S.L."/>
            <person name="Yuan L."/>
            <person name="Wang Z."/>
            <person name="Xia Z."/>
            <person name="Xiao L."/>
            <person name="Anderson O.D."/>
            <person name="Ouyang S."/>
            <person name="Liang Y."/>
            <person name="Zimin A.V."/>
            <person name="Pertea G."/>
            <person name="Qi P."/>
            <person name="Bennetzen J.L."/>
            <person name="Dai X."/>
            <person name="Dawson M.W."/>
            <person name="Muller H.G."/>
            <person name="Kugler K."/>
            <person name="Rivarola-Duarte L."/>
            <person name="Spannagl M."/>
            <person name="Mayer K.F.X."/>
            <person name="Lu F.H."/>
            <person name="Bevan M.W."/>
            <person name="Leroy P."/>
            <person name="Li P."/>
            <person name="You F.M."/>
            <person name="Sun Q."/>
            <person name="Liu Z."/>
            <person name="Lyons E."/>
            <person name="Wicker T."/>
            <person name="Salzberg S.L."/>
            <person name="Devos K.M."/>
            <person name="Dvorak J."/>
        </authorList>
    </citation>
    <scope>NUCLEOTIDE SEQUENCE [LARGE SCALE GENOMIC DNA]</scope>
    <source>
        <strain evidence="8">cv. AL8/78</strain>
    </source>
</reference>
<dbReference type="Proteomes" id="UP000015105">
    <property type="component" value="Chromosome 1D"/>
</dbReference>
<sequence length="583" mass="66327">MKANPGWKIKSIKETVRLEMFADVHVSKIKKAKAIVRRRVREAMHEEYARVFDYQLEILRSNPGSTVAVVLNPKESAPVFQRLYVCFHACKRGFIEGCRKVVGLDGCFFKGAQSGELLCALGRDANGQMYPIAWAAVEVENKDSWFWFMALLNKDLEIENQGEGWVFISDQQKGLINAVSKVVSNAEHRNCARHIYANWKKKHRDQAYQKRFWACAKSSNRIHFNLNRAKLAQLTPDGARDMMQSGPEHWCRAWFKEGSCCDSVDNNMCESFNNWIVEYRGLPIISMFEAIRAKVTKRIQVNRAMPAKWNGTICPKIMKKVNKLIQLTEKCETIWNGKDGYEVKLGKHGFKVDMEAKICSCRYWQLSGIPCVHALAASQCGPDDIVSLIASCYTIEAYNRTYEHCLMPMEGMPSWPVSDRPRPAVPGYVQMPGRPRTERRRGADEPPKHPHKLSKIGRKGKCSLCGQPGHNMRKCTSNPNRGKYKNKKRKKETKQNEPRTSQRVTKGTSTGDRAQSSQQGTQQHSSHQGTQHQSSQQGTQTKPTSGRAPKQVNKTAPKDKMCKRPGATSRQRRTVSMFDELRS</sequence>
<evidence type="ECO:0008006" key="10">
    <source>
        <dbReference type="Google" id="ProtNLM"/>
    </source>
</evidence>
<evidence type="ECO:0000256" key="5">
    <source>
        <dbReference type="SAM" id="MobiDB-lite"/>
    </source>
</evidence>
<feature type="region of interest" description="Disordered" evidence="5">
    <location>
        <begin position="421"/>
        <end position="583"/>
    </location>
</feature>
<dbReference type="EnsemblPlants" id="AET1Gv20074200.1">
    <property type="protein sequence ID" value="AET1Gv20074200.1"/>
    <property type="gene ID" value="AET1Gv20074200"/>
</dbReference>
<reference evidence="8" key="4">
    <citation type="submission" date="2019-03" db="UniProtKB">
        <authorList>
            <consortium name="EnsemblPlants"/>
        </authorList>
    </citation>
    <scope>IDENTIFICATION</scope>
</reference>
<keyword evidence="2 4" id="KW-0863">Zinc-finger</keyword>
<name>A0A452XN59_AEGTS</name>
<dbReference type="GeneID" id="120962791"/>
<dbReference type="Pfam" id="PF04434">
    <property type="entry name" value="SWIM"/>
    <property type="match status" value="1"/>
</dbReference>
<organism evidence="8 9">
    <name type="scientific">Aegilops tauschii subsp. strangulata</name>
    <name type="common">Goatgrass</name>
    <dbReference type="NCBI Taxonomy" id="200361"/>
    <lineage>
        <taxon>Eukaryota</taxon>
        <taxon>Viridiplantae</taxon>
        <taxon>Streptophyta</taxon>
        <taxon>Embryophyta</taxon>
        <taxon>Tracheophyta</taxon>
        <taxon>Spermatophyta</taxon>
        <taxon>Magnoliopsida</taxon>
        <taxon>Liliopsida</taxon>
        <taxon>Poales</taxon>
        <taxon>Poaceae</taxon>
        <taxon>BOP clade</taxon>
        <taxon>Pooideae</taxon>
        <taxon>Triticodae</taxon>
        <taxon>Triticeae</taxon>
        <taxon>Triticinae</taxon>
        <taxon>Aegilops</taxon>
    </lineage>
</organism>
<dbReference type="OrthoDB" id="686795at2759"/>
<keyword evidence="1" id="KW-0479">Metal-binding</keyword>
<feature type="compositionally biased region" description="Basic residues" evidence="5">
    <location>
        <begin position="449"/>
        <end position="461"/>
    </location>
</feature>
<dbReference type="GO" id="GO:0003676">
    <property type="term" value="F:nucleic acid binding"/>
    <property type="evidence" value="ECO:0007669"/>
    <property type="project" value="InterPro"/>
</dbReference>
<feature type="domain" description="CCHC-type" evidence="6">
    <location>
        <begin position="461"/>
        <end position="477"/>
    </location>
</feature>
<evidence type="ECO:0000256" key="3">
    <source>
        <dbReference type="ARBA" id="ARBA00022833"/>
    </source>
</evidence>
<feature type="compositionally biased region" description="Low complexity" evidence="5">
    <location>
        <begin position="515"/>
        <end position="540"/>
    </location>
</feature>
<feature type="compositionally biased region" description="Polar residues" evidence="5">
    <location>
        <begin position="498"/>
        <end position="514"/>
    </location>
</feature>
<dbReference type="PROSITE" id="PS50966">
    <property type="entry name" value="ZF_SWIM"/>
    <property type="match status" value="1"/>
</dbReference>
<proteinExistence type="predicted"/>
<dbReference type="RefSeq" id="XP_073362798.1">
    <property type="nucleotide sequence ID" value="XM_073506697.1"/>
</dbReference>
<evidence type="ECO:0000313" key="8">
    <source>
        <dbReference type="EnsemblPlants" id="AET1Gv20074200.1"/>
    </source>
</evidence>
<keyword evidence="9" id="KW-1185">Reference proteome</keyword>
<evidence type="ECO:0000256" key="2">
    <source>
        <dbReference type="ARBA" id="ARBA00022771"/>
    </source>
</evidence>
<protein>
    <recommendedName>
        <fullName evidence="10">SWIM-type domain-containing protein</fullName>
    </recommendedName>
</protein>
<dbReference type="InterPro" id="IPR006564">
    <property type="entry name" value="Znf_PMZ"/>
</dbReference>
<feature type="domain" description="SWIM-type" evidence="7">
    <location>
        <begin position="350"/>
        <end position="382"/>
    </location>
</feature>
<dbReference type="InterPro" id="IPR001878">
    <property type="entry name" value="Znf_CCHC"/>
</dbReference>
<evidence type="ECO:0000256" key="1">
    <source>
        <dbReference type="ARBA" id="ARBA00022723"/>
    </source>
</evidence>
<evidence type="ECO:0000259" key="6">
    <source>
        <dbReference type="PROSITE" id="PS50158"/>
    </source>
</evidence>
<dbReference type="PROSITE" id="PS50158">
    <property type="entry name" value="ZF_CCHC"/>
    <property type="match status" value="1"/>
</dbReference>
<evidence type="ECO:0000313" key="9">
    <source>
        <dbReference type="Proteomes" id="UP000015105"/>
    </source>
</evidence>
<reference evidence="9" key="2">
    <citation type="journal article" date="2017" name="Nat. Plants">
        <title>The Aegilops tauschii genome reveals multiple impacts of transposons.</title>
        <authorList>
            <person name="Zhao G."/>
            <person name="Zou C."/>
            <person name="Li K."/>
            <person name="Wang K."/>
            <person name="Li T."/>
            <person name="Gao L."/>
            <person name="Zhang X."/>
            <person name="Wang H."/>
            <person name="Yang Z."/>
            <person name="Liu X."/>
            <person name="Jiang W."/>
            <person name="Mao L."/>
            <person name="Kong X."/>
            <person name="Jiao Y."/>
            <person name="Jia J."/>
        </authorList>
    </citation>
    <scope>NUCLEOTIDE SEQUENCE [LARGE SCALE GENOMIC DNA]</scope>
    <source>
        <strain evidence="9">cv. AL8/78</strain>
    </source>
</reference>
<evidence type="ECO:0000256" key="4">
    <source>
        <dbReference type="PROSITE-ProRule" id="PRU00047"/>
    </source>
</evidence>